<protein>
    <submittedName>
        <fullName evidence="1">Uncharacterized protein</fullName>
    </submittedName>
</protein>
<reference evidence="1" key="1">
    <citation type="submission" date="2020-03" db="EMBL/GenBank/DDBJ databases">
        <title>Castanea mollissima Vanexum genome sequencing.</title>
        <authorList>
            <person name="Staton M."/>
        </authorList>
    </citation>
    <scope>NUCLEOTIDE SEQUENCE</scope>
    <source>
        <tissue evidence="1">Leaf</tissue>
    </source>
</reference>
<dbReference type="AlphaFoldDB" id="A0A8J4VHI9"/>
<keyword evidence="2" id="KW-1185">Reference proteome</keyword>
<organism evidence="1 2">
    <name type="scientific">Castanea mollissima</name>
    <name type="common">Chinese chestnut</name>
    <dbReference type="NCBI Taxonomy" id="60419"/>
    <lineage>
        <taxon>Eukaryota</taxon>
        <taxon>Viridiplantae</taxon>
        <taxon>Streptophyta</taxon>
        <taxon>Embryophyta</taxon>
        <taxon>Tracheophyta</taxon>
        <taxon>Spermatophyta</taxon>
        <taxon>Magnoliopsida</taxon>
        <taxon>eudicotyledons</taxon>
        <taxon>Gunneridae</taxon>
        <taxon>Pentapetalae</taxon>
        <taxon>rosids</taxon>
        <taxon>fabids</taxon>
        <taxon>Fagales</taxon>
        <taxon>Fagaceae</taxon>
        <taxon>Castanea</taxon>
    </lineage>
</organism>
<proteinExistence type="predicted"/>
<dbReference type="Proteomes" id="UP000737018">
    <property type="component" value="Unassembled WGS sequence"/>
</dbReference>
<gene>
    <name evidence="1" type="ORF">CMV_018593</name>
</gene>
<comment type="caution">
    <text evidence="1">The sequence shown here is derived from an EMBL/GenBank/DDBJ whole genome shotgun (WGS) entry which is preliminary data.</text>
</comment>
<accession>A0A8J4VHI9</accession>
<name>A0A8J4VHI9_9ROSI</name>
<dbReference type="EMBL" id="JRKL02003145">
    <property type="protein sequence ID" value="KAF3956260.1"/>
    <property type="molecule type" value="Genomic_DNA"/>
</dbReference>
<sequence>MSMVYNSEFFPSSLGSEPVSMLLKSFNSYSFVERVMISGTDSSKRFSYRFSDFSSNSHNSSGIVSMNWFIDTLNLDNVVKFNNAAPPTIFVCANYHGLLSIPQHSFIFPHPPPDNNMCNPFWDSSELLKALIRTRRKEIKSNFFSVSKFQIVMSDPDCD</sequence>
<evidence type="ECO:0000313" key="1">
    <source>
        <dbReference type="EMBL" id="KAF3956260.1"/>
    </source>
</evidence>
<evidence type="ECO:0000313" key="2">
    <source>
        <dbReference type="Proteomes" id="UP000737018"/>
    </source>
</evidence>